<organism evidence="1 2">
    <name type="scientific">Populus alba</name>
    <name type="common">White poplar</name>
    <dbReference type="NCBI Taxonomy" id="43335"/>
    <lineage>
        <taxon>Eukaryota</taxon>
        <taxon>Viridiplantae</taxon>
        <taxon>Streptophyta</taxon>
        <taxon>Embryophyta</taxon>
        <taxon>Tracheophyta</taxon>
        <taxon>Spermatophyta</taxon>
        <taxon>Magnoliopsida</taxon>
        <taxon>eudicotyledons</taxon>
        <taxon>Gunneridae</taxon>
        <taxon>Pentapetalae</taxon>
        <taxon>rosids</taxon>
        <taxon>fabids</taxon>
        <taxon>Malpighiales</taxon>
        <taxon>Salicaceae</taxon>
        <taxon>Saliceae</taxon>
        <taxon>Populus</taxon>
    </lineage>
</organism>
<comment type="caution">
    <text evidence="1">The sequence shown here is derived from an EMBL/GenBank/DDBJ whole genome shotgun (WGS) entry which is preliminary data.</text>
</comment>
<dbReference type="Proteomes" id="UP000309997">
    <property type="component" value="Unassembled WGS sequence"/>
</dbReference>
<sequence length="167" mass="19154">MVSLYEIYLKADEVVDDNRHKQDVNDAIDDMEVDVNTLVRFKRYLQEEDSVGNRNEVERYLVDGCEDPNDDKLYILGWWKINASKYKIFLKVAQHVLVIPISTVASELAFSIGGRIPDLFRSSLSPTIVQALICCQNWLHHGPIPTDNTTLMNDFKTYQNLESSNVS</sequence>
<protein>
    <submittedName>
        <fullName evidence="1">Uncharacterized protein</fullName>
    </submittedName>
</protein>
<name>A0ACC4B799_POPAL</name>
<gene>
    <name evidence="1" type="ORF">D5086_024507</name>
</gene>
<reference evidence="1 2" key="1">
    <citation type="journal article" date="2024" name="Plant Biotechnol. J.">
        <title>Genome and CRISPR/Cas9 system of a widespread forest tree (Populus alba) in the world.</title>
        <authorList>
            <person name="Liu Y.J."/>
            <person name="Jiang P.F."/>
            <person name="Han X.M."/>
            <person name="Li X.Y."/>
            <person name="Wang H.M."/>
            <person name="Wang Y.J."/>
            <person name="Wang X.X."/>
            <person name="Zeng Q.Y."/>
        </authorList>
    </citation>
    <scope>NUCLEOTIDE SEQUENCE [LARGE SCALE GENOMIC DNA]</scope>
    <source>
        <strain evidence="2">cv. PAL-ZL1</strain>
    </source>
</reference>
<evidence type="ECO:0000313" key="2">
    <source>
        <dbReference type="Proteomes" id="UP000309997"/>
    </source>
</evidence>
<dbReference type="EMBL" id="RCHU02000013">
    <property type="protein sequence ID" value="KAL3573894.1"/>
    <property type="molecule type" value="Genomic_DNA"/>
</dbReference>
<evidence type="ECO:0000313" key="1">
    <source>
        <dbReference type="EMBL" id="KAL3573894.1"/>
    </source>
</evidence>
<keyword evidence="2" id="KW-1185">Reference proteome</keyword>
<accession>A0ACC4B799</accession>
<proteinExistence type="predicted"/>